<feature type="region of interest" description="Disordered" evidence="3">
    <location>
        <begin position="445"/>
        <end position="676"/>
    </location>
</feature>
<protein>
    <recommendedName>
        <fullName evidence="4">RING-type domain-containing protein</fullName>
    </recommendedName>
</protein>
<feature type="compositionally biased region" description="Low complexity" evidence="3">
    <location>
        <begin position="526"/>
        <end position="537"/>
    </location>
</feature>
<evidence type="ECO:0000256" key="2">
    <source>
        <dbReference type="SAM" id="Coils"/>
    </source>
</evidence>
<evidence type="ECO:0000259" key="4">
    <source>
        <dbReference type="PROSITE" id="PS50089"/>
    </source>
</evidence>
<name>A0A0G4GM08_VITBC</name>
<dbReference type="Gene3D" id="3.30.40.10">
    <property type="entry name" value="Zinc/RING finger domain, C3HC4 (zinc finger)"/>
    <property type="match status" value="1"/>
</dbReference>
<evidence type="ECO:0000313" key="6">
    <source>
        <dbReference type="Proteomes" id="UP000041254"/>
    </source>
</evidence>
<dbReference type="PANTHER" id="PTHR22696">
    <property type="entry name" value="E3 UBIQUITIN-PROTEIN LIGASE RNF26"/>
    <property type="match status" value="1"/>
</dbReference>
<dbReference type="VEuPathDB" id="CryptoDB:Vbra_23066"/>
<dbReference type="InterPro" id="IPR001841">
    <property type="entry name" value="Znf_RING"/>
</dbReference>
<dbReference type="AlphaFoldDB" id="A0A0G4GM08"/>
<feature type="compositionally biased region" description="Basic residues" evidence="3">
    <location>
        <begin position="452"/>
        <end position="468"/>
    </location>
</feature>
<dbReference type="OrthoDB" id="10261999at2759"/>
<dbReference type="GO" id="GO:0006511">
    <property type="term" value="P:ubiquitin-dependent protein catabolic process"/>
    <property type="evidence" value="ECO:0007669"/>
    <property type="project" value="TreeGrafter"/>
</dbReference>
<keyword evidence="1" id="KW-0862">Zinc</keyword>
<keyword evidence="6" id="KW-1185">Reference proteome</keyword>
<proteinExistence type="predicted"/>
<reference evidence="5 6" key="1">
    <citation type="submission" date="2014-11" db="EMBL/GenBank/DDBJ databases">
        <authorList>
            <person name="Zhu J."/>
            <person name="Qi W."/>
            <person name="Song R."/>
        </authorList>
    </citation>
    <scope>NUCLEOTIDE SEQUENCE [LARGE SCALE GENOMIC DNA]</scope>
</reference>
<dbReference type="GO" id="GO:0016567">
    <property type="term" value="P:protein ubiquitination"/>
    <property type="evidence" value="ECO:0007669"/>
    <property type="project" value="TreeGrafter"/>
</dbReference>
<keyword evidence="1" id="KW-0479">Metal-binding</keyword>
<dbReference type="EMBL" id="CDMY01000717">
    <property type="protein sequence ID" value="CEM31168.1"/>
    <property type="molecule type" value="Genomic_DNA"/>
</dbReference>
<dbReference type="PhylomeDB" id="A0A0G4GM08"/>
<dbReference type="InParanoid" id="A0A0G4GM08"/>
<feature type="compositionally biased region" description="Basic residues" evidence="3">
    <location>
        <begin position="566"/>
        <end position="575"/>
    </location>
</feature>
<evidence type="ECO:0000256" key="3">
    <source>
        <dbReference type="SAM" id="MobiDB-lite"/>
    </source>
</evidence>
<accession>A0A0G4GM08</accession>
<dbReference type="Pfam" id="PF13920">
    <property type="entry name" value="zf-C3HC4_3"/>
    <property type="match status" value="1"/>
</dbReference>
<keyword evidence="2" id="KW-0175">Coiled coil</keyword>
<dbReference type="GO" id="GO:0061630">
    <property type="term" value="F:ubiquitin protein ligase activity"/>
    <property type="evidence" value="ECO:0007669"/>
    <property type="project" value="TreeGrafter"/>
</dbReference>
<feature type="compositionally biased region" description="Low complexity" evidence="3">
    <location>
        <begin position="584"/>
        <end position="620"/>
    </location>
</feature>
<dbReference type="Proteomes" id="UP000041254">
    <property type="component" value="Unassembled WGS sequence"/>
</dbReference>
<evidence type="ECO:0000256" key="1">
    <source>
        <dbReference type="PROSITE-ProRule" id="PRU00175"/>
    </source>
</evidence>
<evidence type="ECO:0000313" key="5">
    <source>
        <dbReference type="EMBL" id="CEM31168.1"/>
    </source>
</evidence>
<feature type="compositionally biased region" description="Pro residues" evidence="3">
    <location>
        <begin position="633"/>
        <end position="659"/>
    </location>
</feature>
<dbReference type="InterPro" id="IPR013083">
    <property type="entry name" value="Znf_RING/FYVE/PHD"/>
</dbReference>
<feature type="coiled-coil region" evidence="2">
    <location>
        <begin position="678"/>
        <end position="712"/>
    </location>
</feature>
<keyword evidence="1" id="KW-0863">Zinc-finger</keyword>
<dbReference type="PANTHER" id="PTHR22696:SF1">
    <property type="entry name" value="E3 UBIQUITIN-PROTEIN LIGASE RNF26"/>
    <property type="match status" value="1"/>
</dbReference>
<dbReference type="PROSITE" id="PS50089">
    <property type="entry name" value="ZF_RING_2"/>
    <property type="match status" value="1"/>
</dbReference>
<dbReference type="GO" id="GO:0008270">
    <property type="term" value="F:zinc ion binding"/>
    <property type="evidence" value="ECO:0007669"/>
    <property type="project" value="UniProtKB-KW"/>
</dbReference>
<dbReference type="SUPFAM" id="SSF57850">
    <property type="entry name" value="RING/U-box"/>
    <property type="match status" value="1"/>
</dbReference>
<sequence length="768" mass="82339">MTPCQILGHGQPRRRSFSLAERQIQDDSELGIDAAITALSLPGWLPDVALDSALKTLAQEAKGPRAKLVLERKYSWHLLRRLFDSFTDVGNKGRQQMAAGCFSSCGHGAVPAKIISEMSANDVWPPPSASITALASVLADCNDDDSKETAFLMLHGLMMDGQHHGNLADYRECLVQQHPAVLDSALVYVERMNSKDDNGLHALGFLMTAFDTDPPAAMPTSVWLGLFRGAVRIATHVDSALREFMHSNVVAIMKLVASNTEYVLAEAGDRDELYRGGCISVVSRLAGHISMGPSDEENVAFCARHVPTIVGEDTDLGPHSDRAKIAVRDGLPVALCQLTLACIRHHISQQQVDTFIAFAISILRALVSYGDRVSSWRGTFRPNSVTRSILQHDSVKTMRAAEGHLSRKKGQKQQLTVPKELLDLFAEIESAANERADAQLAAEMGIEDTHGGGKKTGTKGVKGSKKVAKAATSTEAIDTKETSAPSAAAINDTSEDHSHQEHEEDTEKEHHDLPASASPSPPSPHRPSSSAGAPSVSVGGGHGQQQQGPADGGENDIGGGFITVGRKNKSKKGRSNKSPPPPQGGYAQQQQRQQQQANTANTAVAPSSSASTHQPSSHSSVPDGGPRNEAPQLPFPLPPRPPFPPPQAPPPPTPPPVPAPLLGMGDGVQGSQGAVGVSEDATSEVAALRRQLEALRIEKEAIEREKDRLAESTECDICMAEKKSIVLVPCRHFCLCGTCADALMRRPLDQRLCPRCRQKITATKRVYI</sequence>
<gene>
    <name evidence="5" type="ORF">Vbra_23066</name>
</gene>
<feature type="domain" description="RING-type" evidence="4">
    <location>
        <begin position="715"/>
        <end position="757"/>
    </location>
</feature>
<feature type="compositionally biased region" description="Basic and acidic residues" evidence="3">
    <location>
        <begin position="494"/>
        <end position="513"/>
    </location>
</feature>
<organism evidence="5 6">
    <name type="scientific">Vitrella brassicaformis (strain CCMP3155)</name>
    <dbReference type="NCBI Taxonomy" id="1169540"/>
    <lineage>
        <taxon>Eukaryota</taxon>
        <taxon>Sar</taxon>
        <taxon>Alveolata</taxon>
        <taxon>Colpodellida</taxon>
        <taxon>Vitrellaceae</taxon>
        <taxon>Vitrella</taxon>
    </lineage>
</organism>